<dbReference type="PANTHER" id="PTHR21461:SF69">
    <property type="entry name" value="GLYCOSYLTRANSFERASE FAMILY 92 PROTEIN"/>
    <property type="match status" value="1"/>
</dbReference>
<evidence type="ECO:0000256" key="3">
    <source>
        <dbReference type="ARBA" id="ARBA00022679"/>
    </source>
</evidence>
<gene>
    <name evidence="7" type="ORF">IAC10_05210</name>
</gene>
<comment type="subcellular location">
    <subcellularLocation>
        <location evidence="1">Membrane</location>
        <topology evidence="1">Single-pass membrane protein</topology>
    </subcellularLocation>
</comment>
<dbReference type="Proteomes" id="UP000823928">
    <property type="component" value="Unassembled WGS sequence"/>
</dbReference>
<dbReference type="GO" id="GO:0016757">
    <property type="term" value="F:glycosyltransferase activity"/>
    <property type="evidence" value="ECO:0007669"/>
    <property type="project" value="UniProtKB-KW"/>
</dbReference>
<comment type="caution">
    <text evidence="7">The sequence shown here is derived from an EMBL/GenBank/DDBJ whole genome shotgun (WGS) entry which is preliminary data.</text>
</comment>
<evidence type="ECO:0000256" key="6">
    <source>
        <dbReference type="ARBA" id="ARBA00023136"/>
    </source>
</evidence>
<sequence>MTVKYFILKNIRKIVTRILKTNPNKELICETRLNLFENYINNNGFIESIKEIFRAYSNISPPKYFETELAITAILKNEAPYIKEWIEFHKLVGVQKFFLYDNESNDNIKEILQPYIEAKEVIYTYLPGEKQQFIAYQDSIRKNANKVKYMAFIDIDEFITPVKYDTITEFLKYAESKEKHIGAIGINWVMHGFNGHKTTPEGLVCENFSRCDFDTDRNKHIKSIVNPRTVIFANHPHYFVHKLGVKIINSCGEETYGPFSEQDYEHIIINHFWTKSYEEYLKRCKKGKADGAEPIKIAYFRTSYQKMKTNQWKDLYLY</sequence>
<organism evidence="7 8">
    <name type="scientific">Candidatus Scatousia excrementigallinarum</name>
    <dbReference type="NCBI Taxonomy" id="2840935"/>
    <lineage>
        <taxon>Bacteria</taxon>
        <taxon>Candidatus Scatousia</taxon>
    </lineage>
</organism>
<evidence type="ECO:0000256" key="2">
    <source>
        <dbReference type="ARBA" id="ARBA00022676"/>
    </source>
</evidence>
<proteinExistence type="predicted"/>
<evidence type="ECO:0000256" key="4">
    <source>
        <dbReference type="ARBA" id="ARBA00022692"/>
    </source>
</evidence>
<dbReference type="InterPro" id="IPR008166">
    <property type="entry name" value="Glyco_transf_92"/>
</dbReference>
<keyword evidence="5" id="KW-1133">Transmembrane helix</keyword>
<evidence type="ECO:0000313" key="7">
    <source>
        <dbReference type="EMBL" id="HIS36013.1"/>
    </source>
</evidence>
<dbReference type="Pfam" id="PF01697">
    <property type="entry name" value="Glyco_transf_92"/>
    <property type="match status" value="1"/>
</dbReference>
<dbReference type="GO" id="GO:0016020">
    <property type="term" value="C:membrane"/>
    <property type="evidence" value="ECO:0007669"/>
    <property type="project" value="UniProtKB-SubCell"/>
</dbReference>
<accession>A0A9D1EY16</accession>
<keyword evidence="6" id="KW-0472">Membrane</keyword>
<evidence type="ECO:0000256" key="1">
    <source>
        <dbReference type="ARBA" id="ARBA00004167"/>
    </source>
</evidence>
<protein>
    <submittedName>
        <fullName evidence="7">Glycosyltransferase family 92 protein</fullName>
    </submittedName>
</protein>
<dbReference type="GO" id="GO:0005737">
    <property type="term" value="C:cytoplasm"/>
    <property type="evidence" value="ECO:0007669"/>
    <property type="project" value="TreeGrafter"/>
</dbReference>
<dbReference type="EMBL" id="DVIU01000111">
    <property type="protein sequence ID" value="HIS36013.1"/>
    <property type="molecule type" value="Genomic_DNA"/>
</dbReference>
<reference evidence="7" key="1">
    <citation type="submission" date="2020-10" db="EMBL/GenBank/DDBJ databases">
        <authorList>
            <person name="Gilroy R."/>
        </authorList>
    </citation>
    <scope>NUCLEOTIDE SEQUENCE</scope>
    <source>
        <strain evidence="7">6276</strain>
    </source>
</reference>
<evidence type="ECO:0000256" key="5">
    <source>
        <dbReference type="ARBA" id="ARBA00022989"/>
    </source>
</evidence>
<dbReference type="PANTHER" id="PTHR21461">
    <property type="entry name" value="GLYCOSYLTRANSFERASE FAMILY 92 PROTEIN"/>
    <property type="match status" value="1"/>
</dbReference>
<keyword evidence="2" id="KW-0328">Glycosyltransferase</keyword>
<evidence type="ECO:0000313" key="8">
    <source>
        <dbReference type="Proteomes" id="UP000823928"/>
    </source>
</evidence>
<keyword evidence="3" id="KW-0808">Transferase</keyword>
<dbReference type="AlphaFoldDB" id="A0A9D1EY16"/>
<keyword evidence="4" id="KW-0812">Transmembrane</keyword>
<reference evidence="7" key="2">
    <citation type="journal article" date="2021" name="PeerJ">
        <title>Extensive microbial diversity within the chicken gut microbiome revealed by metagenomics and culture.</title>
        <authorList>
            <person name="Gilroy R."/>
            <person name="Ravi A."/>
            <person name="Getino M."/>
            <person name="Pursley I."/>
            <person name="Horton D.L."/>
            <person name="Alikhan N.F."/>
            <person name="Baker D."/>
            <person name="Gharbi K."/>
            <person name="Hall N."/>
            <person name="Watson M."/>
            <person name="Adriaenssens E.M."/>
            <person name="Foster-Nyarko E."/>
            <person name="Jarju S."/>
            <person name="Secka A."/>
            <person name="Antonio M."/>
            <person name="Oren A."/>
            <person name="Chaudhuri R.R."/>
            <person name="La Ragione R."/>
            <person name="Hildebrand F."/>
            <person name="Pallen M.J."/>
        </authorList>
    </citation>
    <scope>NUCLEOTIDE SEQUENCE</scope>
    <source>
        <strain evidence="7">6276</strain>
    </source>
</reference>
<name>A0A9D1EY16_9BACT</name>